<proteinExistence type="predicted"/>
<dbReference type="Proteomes" id="UP000063308">
    <property type="component" value="Chromosome"/>
</dbReference>
<evidence type="ECO:0000313" key="1">
    <source>
        <dbReference type="EMBL" id="BAR57011.1"/>
    </source>
</evidence>
<evidence type="ECO:0000313" key="2">
    <source>
        <dbReference type="Proteomes" id="UP000063308"/>
    </source>
</evidence>
<organism evidence="1 2">
    <name type="scientific">Bradyrhizobium diazoefficiens</name>
    <dbReference type="NCBI Taxonomy" id="1355477"/>
    <lineage>
        <taxon>Bacteria</taxon>
        <taxon>Pseudomonadati</taxon>
        <taxon>Pseudomonadota</taxon>
        <taxon>Alphaproteobacteria</taxon>
        <taxon>Hyphomicrobiales</taxon>
        <taxon>Nitrobacteraceae</taxon>
        <taxon>Bradyrhizobium</taxon>
    </lineage>
</organism>
<accession>A0A0E4BPL6</accession>
<dbReference type="EMBL" id="AP014685">
    <property type="protein sequence ID" value="BAR57011.1"/>
    <property type="molecule type" value="Genomic_DNA"/>
</dbReference>
<reference evidence="1 2" key="1">
    <citation type="submission" date="2014-11" db="EMBL/GenBank/DDBJ databases">
        <title>Symbiosis island explosion on the genome of extra-slow-growing strains of soybean bradyrhizobia with massive insertion sequences.</title>
        <authorList>
            <person name="Iida T."/>
            <person name="Minamisawa K."/>
        </authorList>
    </citation>
    <scope>NUCLEOTIDE SEQUENCE [LARGE SCALE GENOMIC DNA]</scope>
    <source>
        <strain evidence="1 2">NK6</strain>
    </source>
</reference>
<name>A0A0E4BPL6_9BRAD</name>
<dbReference type="AlphaFoldDB" id="A0A0E4BPL6"/>
<gene>
    <name evidence="1" type="ORF">NK6_3837</name>
</gene>
<protein>
    <submittedName>
        <fullName evidence="1">Uncharacterized protein</fullName>
    </submittedName>
</protein>
<sequence>MLVHSELSYGGQSEACPPFLPRGGEVVGTAQVRLCPPYSNYPGDGP</sequence>